<dbReference type="Proteomes" id="UP001189624">
    <property type="component" value="Chromosome 5"/>
</dbReference>
<dbReference type="InterPro" id="IPR025322">
    <property type="entry name" value="PADRE_dom"/>
</dbReference>
<reference evidence="2" key="1">
    <citation type="submission" date="2023-10" db="EMBL/GenBank/DDBJ databases">
        <authorList>
            <person name="Domelevo Entfellner J.-B."/>
        </authorList>
    </citation>
    <scope>NUCLEOTIDE SEQUENCE</scope>
</reference>
<feature type="region of interest" description="Disordered" evidence="1">
    <location>
        <begin position="172"/>
        <end position="216"/>
    </location>
</feature>
<feature type="compositionally biased region" description="Polar residues" evidence="1">
    <location>
        <begin position="87"/>
        <end position="103"/>
    </location>
</feature>
<accession>A0AA86SDY6</accession>
<evidence type="ECO:0000256" key="1">
    <source>
        <dbReference type="SAM" id="MobiDB-lite"/>
    </source>
</evidence>
<dbReference type="Gramene" id="rna-AYBTSS11_LOCUS15899">
    <property type="protein sequence ID" value="CAJ1955009.1"/>
    <property type="gene ID" value="gene-AYBTSS11_LOCUS15899"/>
</dbReference>
<feature type="compositionally biased region" description="Basic and acidic residues" evidence="1">
    <location>
        <begin position="104"/>
        <end position="115"/>
    </location>
</feature>
<sequence length="216" mass="24194">MPFSSWISVKNSKTMPLQIIHPGGHVELHDRPVTAAEIMRRYPRSCVTYPHVFQQPWAIVEPNEELVLGEKYYVVPMSGIRKLQGLSPRSSPSAHKITTNSSVDKIRNTQSSKEREEDGMFSTCCVFKNKSIAKKPNNYKQHSINNCFSSLFKGGMTKATVGVVTKEIRTSSNRAHPTLARKGTQDLTGKGSRSSPKKVWSSSDNWQPSLESITEE</sequence>
<feature type="compositionally biased region" description="Polar residues" evidence="1">
    <location>
        <begin position="204"/>
        <end position="216"/>
    </location>
</feature>
<dbReference type="EMBL" id="OY731402">
    <property type="protein sequence ID" value="CAJ1955009.1"/>
    <property type="molecule type" value="Genomic_DNA"/>
</dbReference>
<keyword evidence="3" id="KW-1185">Reference proteome</keyword>
<name>A0AA86SDY6_9FABA</name>
<protein>
    <submittedName>
        <fullName evidence="2">Uncharacterized protein</fullName>
    </submittedName>
</protein>
<feature type="region of interest" description="Disordered" evidence="1">
    <location>
        <begin position="86"/>
        <end position="115"/>
    </location>
</feature>
<dbReference type="PANTHER" id="PTHR33052">
    <property type="entry name" value="DUF4228 DOMAIN PROTEIN-RELATED"/>
    <property type="match status" value="1"/>
</dbReference>
<feature type="compositionally biased region" description="Low complexity" evidence="1">
    <location>
        <begin position="192"/>
        <end position="203"/>
    </location>
</feature>
<evidence type="ECO:0000313" key="3">
    <source>
        <dbReference type="Proteomes" id="UP001189624"/>
    </source>
</evidence>
<gene>
    <name evidence="2" type="ORF">AYBTSS11_LOCUS15899</name>
</gene>
<proteinExistence type="predicted"/>
<organism evidence="2 3">
    <name type="scientific">Sphenostylis stenocarpa</name>
    <dbReference type="NCBI Taxonomy" id="92480"/>
    <lineage>
        <taxon>Eukaryota</taxon>
        <taxon>Viridiplantae</taxon>
        <taxon>Streptophyta</taxon>
        <taxon>Embryophyta</taxon>
        <taxon>Tracheophyta</taxon>
        <taxon>Spermatophyta</taxon>
        <taxon>Magnoliopsida</taxon>
        <taxon>eudicotyledons</taxon>
        <taxon>Gunneridae</taxon>
        <taxon>Pentapetalae</taxon>
        <taxon>rosids</taxon>
        <taxon>fabids</taxon>
        <taxon>Fabales</taxon>
        <taxon>Fabaceae</taxon>
        <taxon>Papilionoideae</taxon>
        <taxon>50 kb inversion clade</taxon>
        <taxon>NPAAA clade</taxon>
        <taxon>indigoferoid/millettioid clade</taxon>
        <taxon>Phaseoleae</taxon>
        <taxon>Sphenostylis</taxon>
    </lineage>
</organism>
<evidence type="ECO:0000313" key="2">
    <source>
        <dbReference type="EMBL" id="CAJ1955009.1"/>
    </source>
</evidence>
<dbReference type="Pfam" id="PF14009">
    <property type="entry name" value="PADRE"/>
    <property type="match status" value="1"/>
</dbReference>
<dbReference type="AlphaFoldDB" id="A0AA86SDY6"/>